<reference evidence="1" key="1">
    <citation type="submission" date="2015-09" db="EMBL/GenBank/DDBJ databases">
        <authorList>
            <person name="Jackson K.R."/>
            <person name="Lunt B.L."/>
            <person name="Fisher J.N.B."/>
            <person name="Gardner A.V."/>
            <person name="Bailey M.E."/>
            <person name="Deus L.M."/>
            <person name="Earl A.S."/>
            <person name="Gibby P.D."/>
            <person name="Hartmann K.A."/>
            <person name="Liu J.E."/>
            <person name="Manci A.M."/>
            <person name="Nielsen D.A."/>
            <person name="Solomon M.B."/>
            <person name="Breakwell D.P."/>
            <person name="Burnett S.H."/>
            <person name="Grose J.H."/>
        </authorList>
    </citation>
    <scope>NUCLEOTIDE SEQUENCE</scope>
    <source>
        <strain evidence="1">7805</strain>
    </source>
</reference>
<dbReference type="EMBL" id="LO018304">
    <property type="protein sequence ID" value="CUM58443.1"/>
    <property type="molecule type" value="Genomic_DNA"/>
</dbReference>
<proteinExistence type="predicted"/>
<name>A0A1J1JAJ2_PLAAG</name>
<dbReference type="Gene3D" id="3.30.565.10">
    <property type="entry name" value="Histidine kinase-like ATPase, C-terminal domain"/>
    <property type="match status" value="1"/>
</dbReference>
<organism evidence="1">
    <name type="scientific">Planktothrix agardhii</name>
    <name type="common">Oscillatoria agardhii</name>
    <dbReference type="NCBI Taxonomy" id="1160"/>
    <lineage>
        <taxon>Bacteria</taxon>
        <taxon>Bacillati</taxon>
        <taxon>Cyanobacteriota</taxon>
        <taxon>Cyanophyceae</taxon>
        <taxon>Oscillatoriophycideae</taxon>
        <taxon>Oscillatoriales</taxon>
        <taxon>Microcoleaceae</taxon>
        <taxon>Planktothrix</taxon>
    </lineage>
</organism>
<protein>
    <recommendedName>
        <fullName evidence="2">Histidine kinase/HSP90-like ATPase domain-containing protein</fullName>
    </recommendedName>
</protein>
<dbReference type="AlphaFoldDB" id="A0A1J1JAJ2"/>
<sequence length="71" mass="7883">MGGDISVESELGKGTTFQFYIQVKLGQEIVNNSKEAHLRVIKLAPGQPYSHNCRNSQCIRRRKSDCAFGGL</sequence>
<accession>A0A1J1JAJ2</accession>
<evidence type="ECO:0000313" key="1">
    <source>
        <dbReference type="EMBL" id="CUM58443.1"/>
    </source>
</evidence>
<evidence type="ECO:0008006" key="2">
    <source>
        <dbReference type="Google" id="ProtNLM"/>
    </source>
</evidence>
<dbReference type="InterPro" id="IPR036890">
    <property type="entry name" value="HATPase_C_sf"/>
</dbReference>
<gene>
    <name evidence="1" type="ORF">PLAM_0476</name>
</gene>